<evidence type="ECO:0000313" key="3">
    <source>
        <dbReference type="RefSeq" id="XP_031439081.1"/>
    </source>
</evidence>
<dbReference type="Pfam" id="PF00059">
    <property type="entry name" value="Lectin_C"/>
    <property type="match status" value="3"/>
</dbReference>
<protein>
    <submittedName>
        <fullName evidence="3">Macrophage mannose receptor 1</fullName>
    </submittedName>
</protein>
<name>A0A6P8GN56_CLUHA</name>
<dbReference type="KEGG" id="char:116224170"/>
<dbReference type="PANTHER" id="PTHR45784">
    <property type="entry name" value="C-TYPE LECTIN DOMAIN FAMILY 20 MEMBER A-RELATED"/>
    <property type="match status" value="1"/>
</dbReference>
<dbReference type="PROSITE" id="PS50041">
    <property type="entry name" value="C_TYPE_LECTIN_2"/>
    <property type="match status" value="3"/>
</dbReference>
<dbReference type="SMART" id="SM00034">
    <property type="entry name" value="CLECT"/>
    <property type="match status" value="3"/>
</dbReference>
<feature type="domain" description="C-type lectin" evidence="1">
    <location>
        <begin position="127"/>
        <end position="218"/>
    </location>
</feature>
<keyword evidence="3" id="KW-0675">Receptor</keyword>
<evidence type="ECO:0000259" key="1">
    <source>
        <dbReference type="PROSITE" id="PS50041"/>
    </source>
</evidence>
<keyword evidence="2" id="KW-1185">Reference proteome</keyword>
<dbReference type="InterPro" id="IPR001304">
    <property type="entry name" value="C-type_lectin-like"/>
</dbReference>
<dbReference type="AlphaFoldDB" id="A0A6P8GN56"/>
<dbReference type="Proteomes" id="UP000515152">
    <property type="component" value="Chromosome 16"/>
</dbReference>
<dbReference type="InterPro" id="IPR016186">
    <property type="entry name" value="C-type_lectin-like/link_sf"/>
</dbReference>
<dbReference type="Gene3D" id="3.10.100.10">
    <property type="entry name" value="Mannose-Binding Protein A, subunit A"/>
    <property type="match status" value="3"/>
</dbReference>
<dbReference type="PANTHER" id="PTHR45784:SF3">
    <property type="entry name" value="C-TYPE LECTIN DOMAIN FAMILY 4 MEMBER K-LIKE-RELATED"/>
    <property type="match status" value="1"/>
</dbReference>
<organism evidence="2 3">
    <name type="scientific">Clupea harengus</name>
    <name type="common">Atlantic herring</name>
    <dbReference type="NCBI Taxonomy" id="7950"/>
    <lineage>
        <taxon>Eukaryota</taxon>
        <taxon>Metazoa</taxon>
        <taxon>Chordata</taxon>
        <taxon>Craniata</taxon>
        <taxon>Vertebrata</taxon>
        <taxon>Euteleostomi</taxon>
        <taxon>Actinopterygii</taxon>
        <taxon>Neopterygii</taxon>
        <taxon>Teleostei</taxon>
        <taxon>Clupei</taxon>
        <taxon>Clupeiformes</taxon>
        <taxon>Clupeoidei</taxon>
        <taxon>Clupeidae</taxon>
        <taxon>Clupea</taxon>
    </lineage>
</organism>
<accession>A0A6P8GN56</accession>
<dbReference type="RefSeq" id="XP_031439081.1">
    <property type="nucleotide sequence ID" value="XM_031583221.2"/>
</dbReference>
<dbReference type="InterPro" id="IPR016187">
    <property type="entry name" value="CTDL_fold"/>
</dbReference>
<feature type="domain" description="C-type lectin" evidence="1">
    <location>
        <begin position="227"/>
        <end position="353"/>
    </location>
</feature>
<evidence type="ECO:0000313" key="2">
    <source>
        <dbReference type="Proteomes" id="UP000515152"/>
    </source>
</evidence>
<proteinExistence type="predicted"/>
<dbReference type="GeneID" id="116224170"/>
<reference evidence="3" key="1">
    <citation type="submission" date="2025-08" db="UniProtKB">
        <authorList>
            <consortium name="RefSeq"/>
        </authorList>
    </citation>
    <scope>IDENTIFICATION</scope>
</reference>
<dbReference type="SUPFAM" id="SSF56436">
    <property type="entry name" value="C-type lectin-like"/>
    <property type="match status" value="3"/>
</dbReference>
<feature type="domain" description="C-type lectin" evidence="1">
    <location>
        <begin position="29"/>
        <end position="122"/>
    </location>
</feature>
<dbReference type="OrthoDB" id="8950604at2759"/>
<dbReference type="CDD" id="cd00037">
    <property type="entry name" value="CLECT"/>
    <property type="match status" value="1"/>
</dbReference>
<sequence length="360" mass="41392">MFPHLGLGCVRHLDRMRTAILLGTDTKLNWSYSQDICRNNYTDLVTIYNDKDSRKLKELLVGPGRWFGLKKGKNTYKWSNGDPFIYKQNPLNSPNPPVCVAMTANGAWDTLMCDQSRSFICYSDEPVNSPVYHQINITKTWYNAQNYCRTHFTDLVSIRNDEQNTAVFEMKSNLEPSWIGLIGDSWEWSDGGLSGYRDWIGDKPNPGQVAYLSTNGWDTDREPKNERAYFCYKAHIHISEESMTWERSLNYCGNNNRSSLSIESPVEQKVVNAFMRKNSVTGPVWVGLQQSRLFGFWVWTNTGSSVDWSNWEGGKKPKLPLSHPCGAMRENLDLKTWAWTDMNCMSKLQTLCFDPSFPHP</sequence>
<gene>
    <name evidence="3" type="primary">LOC116224170</name>
</gene>